<dbReference type="PANTHER" id="PTHR24355:SF1">
    <property type="entry name" value="RIBOSOMAL PROTEIN S6 KINASE-RELATED PROTEIN"/>
    <property type="match status" value="1"/>
</dbReference>
<dbReference type="GO" id="GO:0004674">
    <property type="term" value="F:protein serine/threonine kinase activity"/>
    <property type="evidence" value="ECO:0007669"/>
    <property type="project" value="UniProtKB-KW"/>
</dbReference>
<dbReference type="PANTHER" id="PTHR24355">
    <property type="entry name" value="G PROTEIN-COUPLED RECEPTOR KINASE/RIBOSOMAL PROTEIN S6 KINASE"/>
    <property type="match status" value="1"/>
</dbReference>
<feature type="binding site" evidence="6">
    <location>
        <position position="118"/>
    </location>
    <ligand>
        <name>ATP</name>
        <dbReference type="ChEBI" id="CHEBI:30616"/>
    </ligand>
</feature>
<evidence type="ECO:0000256" key="6">
    <source>
        <dbReference type="PROSITE-ProRule" id="PRU10141"/>
    </source>
</evidence>
<evidence type="ECO:0000256" key="4">
    <source>
        <dbReference type="ARBA" id="ARBA00022777"/>
    </source>
</evidence>
<dbReference type="InterPro" id="IPR017441">
    <property type="entry name" value="Protein_kinase_ATP_BS"/>
</dbReference>
<gene>
    <name evidence="9" type="ORF">pdam_00020536</name>
</gene>
<evidence type="ECO:0000256" key="5">
    <source>
        <dbReference type="ARBA" id="ARBA00022840"/>
    </source>
</evidence>
<dbReference type="STRING" id="46731.A0A3M6T853"/>
<keyword evidence="5 6" id="KW-0067">ATP-binding</keyword>
<dbReference type="InterPro" id="IPR000719">
    <property type="entry name" value="Prot_kinase_dom"/>
</dbReference>
<dbReference type="OrthoDB" id="3205605at2759"/>
<dbReference type="PROSITE" id="PS00107">
    <property type="entry name" value="PROTEIN_KINASE_ATP"/>
    <property type="match status" value="1"/>
</dbReference>
<name>A0A3M6T853_POCDA</name>
<keyword evidence="3 6" id="KW-0547">Nucleotide-binding</keyword>
<feature type="compositionally biased region" description="Basic residues" evidence="7">
    <location>
        <begin position="10"/>
        <end position="22"/>
    </location>
</feature>
<dbReference type="InterPro" id="IPR011009">
    <property type="entry name" value="Kinase-like_dom_sf"/>
</dbReference>
<accession>A0A3M6T853</accession>
<evidence type="ECO:0000313" key="9">
    <source>
        <dbReference type="EMBL" id="RMX37531.1"/>
    </source>
</evidence>
<keyword evidence="4" id="KW-0418">Kinase</keyword>
<dbReference type="PROSITE" id="PS50011">
    <property type="entry name" value="PROTEIN_KINASE_DOM"/>
    <property type="match status" value="1"/>
</dbReference>
<evidence type="ECO:0000259" key="8">
    <source>
        <dbReference type="PROSITE" id="PS50011"/>
    </source>
</evidence>
<dbReference type="SUPFAM" id="SSF56112">
    <property type="entry name" value="Protein kinase-like (PK-like)"/>
    <property type="match status" value="1"/>
</dbReference>
<keyword evidence="2" id="KW-0808">Transferase</keyword>
<dbReference type="Proteomes" id="UP000275408">
    <property type="component" value="Unassembled WGS sequence"/>
</dbReference>
<evidence type="ECO:0000256" key="2">
    <source>
        <dbReference type="ARBA" id="ARBA00022679"/>
    </source>
</evidence>
<evidence type="ECO:0000256" key="7">
    <source>
        <dbReference type="SAM" id="MobiDB-lite"/>
    </source>
</evidence>
<dbReference type="InterPro" id="IPR045270">
    <property type="entry name" value="STKc_AGC"/>
</dbReference>
<feature type="compositionally biased region" description="Polar residues" evidence="7">
    <location>
        <begin position="36"/>
        <end position="48"/>
    </location>
</feature>
<dbReference type="GO" id="GO:0005524">
    <property type="term" value="F:ATP binding"/>
    <property type="evidence" value="ECO:0007669"/>
    <property type="project" value="UniProtKB-UniRule"/>
</dbReference>
<evidence type="ECO:0000256" key="1">
    <source>
        <dbReference type="ARBA" id="ARBA00022527"/>
    </source>
</evidence>
<dbReference type="AlphaFoldDB" id="A0A3M6T853"/>
<dbReference type="Gene3D" id="1.10.510.10">
    <property type="entry name" value="Transferase(Phosphotransferase) domain 1"/>
    <property type="match status" value="2"/>
</dbReference>
<feature type="region of interest" description="Disordered" evidence="7">
    <location>
        <begin position="1"/>
        <end position="51"/>
    </location>
</feature>
<evidence type="ECO:0000256" key="3">
    <source>
        <dbReference type="ARBA" id="ARBA00022741"/>
    </source>
</evidence>
<dbReference type="Pfam" id="PF00069">
    <property type="entry name" value="Pkinase"/>
    <property type="match status" value="2"/>
</dbReference>
<keyword evidence="1" id="KW-0723">Serine/threonine-protein kinase</keyword>
<evidence type="ECO:0000313" key="10">
    <source>
        <dbReference type="Proteomes" id="UP000275408"/>
    </source>
</evidence>
<feature type="domain" description="Protein kinase" evidence="8">
    <location>
        <begin position="89"/>
        <end position="359"/>
    </location>
</feature>
<sequence>MGNIQSRCSLQKRKTQNRLHRKAVGETEVGRPGASKPSQLQRSASQGSLRRRYSESGNYSYKTPWPVPLSDTVFLPEYDFKQVVKISDFEILATVGKGAFGHVLQVQNKQSNKLFAIKILNKAEIIKGNAVQQCKDEVNIQIQLDEFPFLVKTWYTWQTKHNLFIDFVDGSDLYTLWRQEKRINETTVKLYSAELAITLDYLHKSGIIYRDLKVAYARKGRAALGNIGPRQLENILIDNEGHIKLVDFGLSKLVKPGERAGTICGTLQYMAPEILTGKEYSHCVDWWSLGVVMYILLAGKYPYPVTQEHATQFKVVSGVEVDFPLDLSPNAISIVQGLLQKDPACRISSVESFETHAYFSDLLFKDVLEKKREPITVETLKTLRRRSIGSRTIFPRRIERNRREKKPRPLSWANPGNFTVRDKTHMDWLVADLGSLRTLTLSSNTEEGAGTEYLVAS</sequence>
<dbReference type="Gene3D" id="3.30.200.20">
    <property type="entry name" value="Phosphorylase Kinase, domain 1"/>
    <property type="match status" value="1"/>
</dbReference>
<comment type="caution">
    <text evidence="9">The sequence shown here is derived from an EMBL/GenBank/DDBJ whole genome shotgun (WGS) entry which is preliminary data.</text>
</comment>
<reference evidence="9 10" key="1">
    <citation type="journal article" date="2018" name="Sci. Rep.">
        <title>Comparative analysis of the Pocillopora damicornis genome highlights role of immune system in coral evolution.</title>
        <authorList>
            <person name="Cunning R."/>
            <person name="Bay R.A."/>
            <person name="Gillette P."/>
            <person name="Baker A.C."/>
            <person name="Traylor-Knowles N."/>
        </authorList>
    </citation>
    <scope>NUCLEOTIDE SEQUENCE [LARGE SCALE GENOMIC DNA]</scope>
    <source>
        <strain evidence="9">RSMAS</strain>
        <tissue evidence="9">Whole animal</tissue>
    </source>
</reference>
<protein>
    <recommendedName>
        <fullName evidence="8">Protein kinase domain-containing protein</fullName>
    </recommendedName>
</protein>
<dbReference type="CDD" id="cd05123">
    <property type="entry name" value="STKc_AGC"/>
    <property type="match status" value="1"/>
</dbReference>
<dbReference type="EMBL" id="RCHS01004100">
    <property type="protein sequence ID" value="RMX37531.1"/>
    <property type="molecule type" value="Genomic_DNA"/>
</dbReference>
<keyword evidence="10" id="KW-1185">Reference proteome</keyword>
<proteinExistence type="predicted"/>
<organism evidence="9 10">
    <name type="scientific">Pocillopora damicornis</name>
    <name type="common">Cauliflower coral</name>
    <name type="synonym">Millepora damicornis</name>
    <dbReference type="NCBI Taxonomy" id="46731"/>
    <lineage>
        <taxon>Eukaryota</taxon>
        <taxon>Metazoa</taxon>
        <taxon>Cnidaria</taxon>
        <taxon>Anthozoa</taxon>
        <taxon>Hexacorallia</taxon>
        <taxon>Scleractinia</taxon>
        <taxon>Astrocoeniina</taxon>
        <taxon>Pocilloporidae</taxon>
        <taxon>Pocillopora</taxon>
    </lineage>
</organism>